<dbReference type="GeneTree" id="ENSGT00940000161182"/>
<dbReference type="Gene3D" id="3.30.70.141">
    <property type="entry name" value="Nucleoside diphosphate kinase-like domain"/>
    <property type="match status" value="1"/>
</dbReference>
<dbReference type="InterPro" id="IPR051766">
    <property type="entry name" value="TXND_domain-containing"/>
</dbReference>
<dbReference type="SUPFAM" id="SSF52833">
    <property type="entry name" value="Thioredoxin-like"/>
    <property type="match status" value="1"/>
</dbReference>
<evidence type="ECO:0000313" key="3">
    <source>
        <dbReference type="Proteomes" id="UP000694402"/>
    </source>
</evidence>
<feature type="domain" description="Thioredoxin" evidence="1">
    <location>
        <begin position="13"/>
        <end position="87"/>
    </location>
</feature>
<keyword evidence="3" id="KW-1185">Reference proteome</keyword>
<accession>A0AAZ3SX88</accession>
<dbReference type="InterPro" id="IPR036249">
    <property type="entry name" value="Thioredoxin-like_sf"/>
</dbReference>
<proteinExistence type="predicted"/>
<reference evidence="2" key="2">
    <citation type="submission" date="2025-08" db="UniProtKB">
        <authorList>
            <consortium name="Ensembl"/>
        </authorList>
    </citation>
    <scope>IDENTIFICATION</scope>
</reference>
<organism evidence="2 3">
    <name type="scientific">Oncorhynchus tshawytscha</name>
    <name type="common">Chinook salmon</name>
    <name type="synonym">Salmo tshawytscha</name>
    <dbReference type="NCBI Taxonomy" id="74940"/>
    <lineage>
        <taxon>Eukaryota</taxon>
        <taxon>Metazoa</taxon>
        <taxon>Chordata</taxon>
        <taxon>Craniata</taxon>
        <taxon>Vertebrata</taxon>
        <taxon>Euteleostomi</taxon>
        <taxon>Actinopterygii</taxon>
        <taxon>Neopterygii</taxon>
        <taxon>Teleostei</taxon>
        <taxon>Protacanthopterygii</taxon>
        <taxon>Salmoniformes</taxon>
        <taxon>Salmonidae</taxon>
        <taxon>Salmoninae</taxon>
        <taxon>Oncorhynchus</taxon>
    </lineage>
</organism>
<gene>
    <name evidence="2" type="primary">CYGB</name>
</gene>
<dbReference type="PROSITE" id="PS00194">
    <property type="entry name" value="THIOREDOXIN_1"/>
    <property type="match status" value="1"/>
</dbReference>
<dbReference type="InterPro" id="IPR017937">
    <property type="entry name" value="Thioredoxin_CS"/>
</dbReference>
<protein>
    <recommendedName>
        <fullName evidence="1">Thioredoxin domain-containing protein</fullName>
    </recommendedName>
</protein>
<dbReference type="InterPro" id="IPR036850">
    <property type="entry name" value="NDK-like_dom_sf"/>
</dbReference>
<reference evidence="2" key="3">
    <citation type="submission" date="2025-09" db="UniProtKB">
        <authorList>
            <consortium name="Ensembl"/>
        </authorList>
    </citation>
    <scope>IDENTIFICATION</scope>
</reference>
<dbReference type="Pfam" id="PF00085">
    <property type="entry name" value="Thioredoxin"/>
    <property type="match status" value="1"/>
</dbReference>
<evidence type="ECO:0000313" key="2">
    <source>
        <dbReference type="Ensembl" id="ENSOTSP00005157767.1"/>
    </source>
</evidence>
<name>A0AAZ3SX88_ONCTS</name>
<dbReference type="AlphaFoldDB" id="A0AAZ3SX88"/>
<dbReference type="InterPro" id="IPR013766">
    <property type="entry name" value="Thioredoxin_domain"/>
</dbReference>
<sequence>MSRKKDVQIQIEISSEEQWEEALSGPGLLVIEVYQRWCGPCKAVQNIFRKLRSEYGDDLLRLAVGEASSLLELSSLKGKCQPVFLFYSVHKLFLEDNHQARKKPPTTQNADIEIDAVVGGQVEGIIQKALDAGFSIVAEEERVLDEEQIHAFYKEKAKEPAFVYWVQKSWMRPKKDSLKVCEPSLQSTM</sequence>
<reference evidence="3" key="1">
    <citation type="journal article" date="2018" name="PLoS ONE">
        <title>Chinook salmon (Oncorhynchus tshawytscha) genome and transcriptome.</title>
        <authorList>
            <person name="Christensen K.A."/>
            <person name="Leong J.S."/>
            <person name="Sakhrani D."/>
            <person name="Biagi C.A."/>
            <person name="Minkley D.R."/>
            <person name="Withler R.E."/>
            <person name="Rondeau E.B."/>
            <person name="Koop B.F."/>
            <person name="Devlin R.H."/>
        </authorList>
    </citation>
    <scope>NUCLEOTIDE SEQUENCE [LARGE SCALE GENOMIC DNA]</scope>
</reference>
<dbReference type="PANTHER" id="PTHR46135">
    <property type="entry name" value="NME/NM23 FAMILY MEMBER 8"/>
    <property type="match status" value="1"/>
</dbReference>
<dbReference type="PANTHER" id="PTHR46135:SF5">
    <property type="entry name" value="THIOREDOXIN DOMAIN-CONTAINING PROTEIN 6 ISOFORM X1"/>
    <property type="match status" value="1"/>
</dbReference>
<dbReference type="Proteomes" id="UP000694402">
    <property type="component" value="Unassembled WGS sequence"/>
</dbReference>
<dbReference type="Ensembl" id="ENSOTST00005187220.1">
    <property type="protein sequence ID" value="ENSOTSP00005157767.1"/>
    <property type="gene ID" value="ENSOTSG00005062638.1"/>
</dbReference>
<evidence type="ECO:0000259" key="1">
    <source>
        <dbReference type="Pfam" id="PF00085"/>
    </source>
</evidence>
<dbReference type="Gene3D" id="3.40.30.10">
    <property type="entry name" value="Glutaredoxin"/>
    <property type="match status" value="1"/>
</dbReference>
<dbReference type="SUPFAM" id="SSF54919">
    <property type="entry name" value="Nucleoside diphosphate kinase, NDK"/>
    <property type="match status" value="1"/>
</dbReference>